<name>A0A285X362_9FLAO</name>
<evidence type="ECO:0000259" key="5">
    <source>
        <dbReference type="SMART" id="SM00534"/>
    </source>
</evidence>
<dbReference type="GO" id="GO:0005524">
    <property type="term" value="F:ATP binding"/>
    <property type="evidence" value="ECO:0007669"/>
    <property type="project" value="UniProtKB-KW"/>
</dbReference>
<evidence type="ECO:0000313" key="7">
    <source>
        <dbReference type="Proteomes" id="UP000219193"/>
    </source>
</evidence>
<dbReference type="Pfam" id="PF00488">
    <property type="entry name" value="MutS_V"/>
    <property type="match status" value="1"/>
</dbReference>
<dbReference type="SMART" id="SM00534">
    <property type="entry name" value="MUTSac"/>
    <property type="match status" value="1"/>
</dbReference>
<dbReference type="RefSeq" id="WP_097055503.1">
    <property type="nucleotide sequence ID" value="NZ_OCMF01000001.1"/>
</dbReference>
<evidence type="ECO:0000256" key="4">
    <source>
        <dbReference type="SAM" id="Phobius"/>
    </source>
</evidence>
<evidence type="ECO:0000256" key="3">
    <source>
        <dbReference type="ARBA" id="ARBA00023125"/>
    </source>
</evidence>
<evidence type="ECO:0000313" key="6">
    <source>
        <dbReference type="EMBL" id="SOC79800.1"/>
    </source>
</evidence>
<keyword evidence="4" id="KW-1133">Transmembrane helix</keyword>
<dbReference type="Gene3D" id="3.40.50.300">
    <property type="entry name" value="P-loop containing nucleotide triphosphate hydrolases"/>
    <property type="match status" value="1"/>
</dbReference>
<sequence length="591" mass="67981">MTQDPATFYNAQIEKYRTHLHAASRKLGFSSLLRVLVFLAIAFAVYVFWGNATAILAVVLVGSAIFIFLVSRHSDLRYERDKFRELININETELKVLKRNFHNLPNGSEFADPLHPYSQDIDLFGKGSFFQYLNRSTLVEGKEKLAQLLLSNDIEHIDLKQEAIKELAGMADWRQNFSAIATLVKTENRTLTITKWLDQYKNFVPRIMKWLPVLFSVLSAIIITGFILDYISGVSLGIWFFIGLLITGVYTKRINVLSESVSKVQDTFHQYYQLLAIIENTSFTSELLRKNKELIVTEKQKASVILKKFSRAIDSLEQRNNMIFGILGKGFMLWDLRYSWKLEQWIGEHGQEVQKWFRAIEYLDAYNSLGNFAFNHPSYIFPDLHHDSHISEATQLAHPLLDPEKRIANDFSIEKEQFFIITGANMAGKSTFLRTVSLQILMGNVGLPVCATYCHYTPIKLITSMRTTDSLTDDESYFFSELKRLKFVVDEIKTDQYFIILDEILKGTNSTDKAIGSRKFIEKLVGSNSTGIIATHDLSLCEVAEELPQVKNYYFDAEIINDELNFDYRFKKGICQNMNASFLLKKMEIVD</sequence>
<evidence type="ECO:0000256" key="1">
    <source>
        <dbReference type="ARBA" id="ARBA00022741"/>
    </source>
</evidence>
<dbReference type="AlphaFoldDB" id="A0A285X362"/>
<proteinExistence type="predicted"/>
<dbReference type="InterPro" id="IPR045076">
    <property type="entry name" value="MutS"/>
</dbReference>
<keyword evidence="1" id="KW-0547">Nucleotide-binding</keyword>
<dbReference type="OrthoDB" id="9802448at2"/>
<dbReference type="EMBL" id="OCMF01000001">
    <property type="protein sequence ID" value="SOC79800.1"/>
    <property type="molecule type" value="Genomic_DNA"/>
</dbReference>
<feature type="transmembrane region" description="Helical" evidence="4">
    <location>
        <begin position="54"/>
        <end position="71"/>
    </location>
</feature>
<dbReference type="PANTHER" id="PTHR11361">
    <property type="entry name" value="DNA MISMATCH REPAIR PROTEIN MUTS FAMILY MEMBER"/>
    <property type="match status" value="1"/>
</dbReference>
<keyword evidence="4" id="KW-0472">Membrane</keyword>
<accession>A0A285X362</accession>
<keyword evidence="7" id="KW-1185">Reference proteome</keyword>
<gene>
    <name evidence="6" type="ORF">SAMN06296241_1336</name>
</gene>
<feature type="domain" description="DNA mismatch repair proteins mutS family" evidence="5">
    <location>
        <begin position="416"/>
        <end position="588"/>
    </location>
</feature>
<dbReference type="GO" id="GO:0006298">
    <property type="term" value="P:mismatch repair"/>
    <property type="evidence" value="ECO:0007669"/>
    <property type="project" value="InterPro"/>
</dbReference>
<dbReference type="InterPro" id="IPR027417">
    <property type="entry name" value="P-loop_NTPase"/>
</dbReference>
<dbReference type="GO" id="GO:0030983">
    <property type="term" value="F:mismatched DNA binding"/>
    <property type="evidence" value="ECO:0007669"/>
    <property type="project" value="InterPro"/>
</dbReference>
<reference evidence="7" key="1">
    <citation type="submission" date="2017-09" db="EMBL/GenBank/DDBJ databases">
        <authorList>
            <person name="Varghese N."/>
            <person name="Submissions S."/>
        </authorList>
    </citation>
    <scope>NUCLEOTIDE SEQUENCE [LARGE SCALE GENOMIC DNA]</scope>
    <source>
        <strain evidence="7">CGMCC 1.12641</strain>
    </source>
</reference>
<protein>
    <submittedName>
        <fullName evidence="6">MutS domain V</fullName>
    </submittedName>
</protein>
<dbReference type="GO" id="GO:0005829">
    <property type="term" value="C:cytosol"/>
    <property type="evidence" value="ECO:0007669"/>
    <property type="project" value="TreeGrafter"/>
</dbReference>
<keyword evidence="4" id="KW-0812">Transmembrane</keyword>
<feature type="transmembrane region" description="Helical" evidence="4">
    <location>
        <begin position="210"/>
        <end position="228"/>
    </location>
</feature>
<organism evidence="6 7">
    <name type="scientific">Salinimicrobium sediminis</name>
    <dbReference type="NCBI Taxonomy" id="1343891"/>
    <lineage>
        <taxon>Bacteria</taxon>
        <taxon>Pseudomonadati</taxon>
        <taxon>Bacteroidota</taxon>
        <taxon>Flavobacteriia</taxon>
        <taxon>Flavobacteriales</taxon>
        <taxon>Flavobacteriaceae</taxon>
        <taxon>Salinimicrobium</taxon>
    </lineage>
</organism>
<dbReference type="Proteomes" id="UP000219193">
    <property type="component" value="Unassembled WGS sequence"/>
</dbReference>
<dbReference type="SUPFAM" id="SSF52540">
    <property type="entry name" value="P-loop containing nucleoside triphosphate hydrolases"/>
    <property type="match status" value="1"/>
</dbReference>
<dbReference type="PANTHER" id="PTHR11361:SF99">
    <property type="entry name" value="DNA MISMATCH REPAIR PROTEIN"/>
    <property type="match status" value="1"/>
</dbReference>
<feature type="transmembrane region" description="Helical" evidence="4">
    <location>
        <begin position="27"/>
        <end position="48"/>
    </location>
</feature>
<keyword evidence="3" id="KW-0238">DNA-binding</keyword>
<keyword evidence="2" id="KW-0067">ATP-binding</keyword>
<evidence type="ECO:0000256" key="2">
    <source>
        <dbReference type="ARBA" id="ARBA00022840"/>
    </source>
</evidence>
<dbReference type="GO" id="GO:0140664">
    <property type="term" value="F:ATP-dependent DNA damage sensor activity"/>
    <property type="evidence" value="ECO:0007669"/>
    <property type="project" value="InterPro"/>
</dbReference>
<dbReference type="InterPro" id="IPR000432">
    <property type="entry name" value="DNA_mismatch_repair_MutS_C"/>
</dbReference>